<dbReference type="Pfam" id="PF09345">
    <property type="entry name" value="SiaC"/>
    <property type="match status" value="1"/>
</dbReference>
<evidence type="ECO:0000259" key="1">
    <source>
        <dbReference type="Pfam" id="PF09345"/>
    </source>
</evidence>
<dbReference type="EMBL" id="CP106735">
    <property type="protein sequence ID" value="UXX78331.1"/>
    <property type="molecule type" value="Genomic_DNA"/>
</dbReference>
<proteinExistence type="predicted"/>
<feature type="domain" description="SiaC family regulatory phosphoprotein" evidence="1">
    <location>
        <begin position="17"/>
        <end position="132"/>
    </location>
</feature>
<accession>A0ABY6CWN9</accession>
<name>A0ABY6CWN9_9BACT</name>
<dbReference type="RefSeq" id="WP_263050077.1">
    <property type="nucleotide sequence ID" value="NZ_CP106735.1"/>
</dbReference>
<protein>
    <submittedName>
        <fullName evidence="2">DUF1987 domain-containing protein</fullName>
    </submittedName>
</protein>
<sequence length="136" mass="15861">MAGKEDGGFMEKLIVRPTRITPLIYFDPNRGLLELRGKSSPENSIQFYSQLIGDLEEFGQNCTQNLIANFKFEYFNTSSSKCLFDIFRKLNLVKEKGFKLSINWYYEEDDEDMLEAGEDYADLLGIEFNYVETQFD</sequence>
<organism evidence="2 3">
    <name type="scientific">Reichenbachiella carrageenanivorans</name>
    <dbReference type="NCBI Taxonomy" id="2979869"/>
    <lineage>
        <taxon>Bacteria</taxon>
        <taxon>Pseudomonadati</taxon>
        <taxon>Bacteroidota</taxon>
        <taxon>Cytophagia</taxon>
        <taxon>Cytophagales</taxon>
        <taxon>Reichenbachiellaceae</taxon>
        <taxon>Reichenbachiella</taxon>
    </lineage>
</organism>
<keyword evidence="3" id="KW-1185">Reference proteome</keyword>
<evidence type="ECO:0000313" key="3">
    <source>
        <dbReference type="Proteomes" id="UP001062165"/>
    </source>
</evidence>
<dbReference type="Proteomes" id="UP001062165">
    <property type="component" value="Chromosome"/>
</dbReference>
<dbReference type="InterPro" id="IPR018530">
    <property type="entry name" value="SiaC"/>
</dbReference>
<evidence type="ECO:0000313" key="2">
    <source>
        <dbReference type="EMBL" id="UXX78331.1"/>
    </source>
</evidence>
<reference evidence="2" key="1">
    <citation type="submission" date="2022-10" db="EMBL/GenBank/DDBJ databases">
        <title>Comparative genomics and taxonomic characterization of three novel marine species of genus Reichenbachiella exhibiting antioxidant and polysaccharide degradation activities.</title>
        <authorList>
            <person name="Muhammad N."/>
            <person name="Lee Y.-J."/>
            <person name="Ko J."/>
            <person name="Kim S.-G."/>
        </authorList>
    </citation>
    <scope>NUCLEOTIDE SEQUENCE</scope>
    <source>
        <strain evidence="2">Wsw4-B4</strain>
    </source>
</reference>
<gene>
    <name evidence="2" type="ORF">N7E81_13290</name>
</gene>